<evidence type="ECO:0000259" key="2">
    <source>
        <dbReference type="PROSITE" id="PS50853"/>
    </source>
</evidence>
<dbReference type="Gene3D" id="2.60.40.10">
    <property type="entry name" value="Immunoglobulins"/>
    <property type="match status" value="1"/>
</dbReference>
<dbReference type="PANTHER" id="PTHR48064">
    <property type="entry name" value="OS01G0750400 PROTEIN"/>
    <property type="match status" value="1"/>
</dbReference>
<proteinExistence type="predicted"/>
<dbReference type="Pfam" id="PF13855">
    <property type="entry name" value="LRR_8"/>
    <property type="match status" value="1"/>
</dbReference>
<dbReference type="Proteomes" id="UP001594351">
    <property type="component" value="Unassembled WGS sequence"/>
</dbReference>
<keyword evidence="1" id="KW-1133">Transmembrane helix</keyword>
<evidence type="ECO:0000313" key="3">
    <source>
        <dbReference type="EMBL" id="MFC1850018.1"/>
    </source>
</evidence>
<accession>A0ABV6YVC7</accession>
<keyword evidence="1" id="KW-0812">Transmembrane</keyword>
<name>A0ABV6YVC7_UNCC1</name>
<dbReference type="SUPFAM" id="SSF52058">
    <property type="entry name" value="L domain-like"/>
    <property type="match status" value="1"/>
</dbReference>
<dbReference type="InterPro" id="IPR032675">
    <property type="entry name" value="LRR_dom_sf"/>
</dbReference>
<protein>
    <submittedName>
        <fullName evidence="3">Fibronectin type III domain-containing protein</fullName>
    </submittedName>
</protein>
<gene>
    <name evidence="3" type="ORF">ACFL27_07495</name>
</gene>
<evidence type="ECO:0000256" key="1">
    <source>
        <dbReference type="SAM" id="Phobius"/>
    </source>
</evidence>
<feature type="transmembrane region" description="Helical" evidence="1">
    <location>
        <begin position="215"/>
        <end position="237"/>
    </location>
</feature>
<dbReference type="InterPro" id="IPR036116">
    <property type="entry name" value="FN3_sf"/>
</dbReference>
<organism evidence="3 4">
    <name type="scientific">candidate division CSSED10-310 bacterium</name>
    <dbReference type="NCBI Taxonomy" id="2855610"/>
    <lineage>
        <taxon>Bacteria</taxon>
        <taxon>Bacteria division CSSED10-310</taxon>
    </lineage>
</organism>
<keyword evidence="1" id="KW-0472">Membrane</keyword>
<dbReference type="InterPro" id="IPR013783">
    <property type="entry name" value="Ig-like_fold"/>
</dbReference>
<reference evidence="3 4" key="1">
    <citation type="submission" date="2024-09" db="EMBL/GenBank/DDBJ databases">
        <title>Laminarin stimulates single cell rates of sulfate reduction while oxygen inhibits transcriptomic activity in coastal marine sediment.</title>
        <authorList>
            <person name="Lindsay M."/>
            <person name="Orcutt B."/>
            <person name="Emerson D."/>
            <person name="Stepanauskas R."/>
            <person name="D'Angelo T."/>
        </authorList>
    </citation>
    <scope>NUCLEOTIDE SEQUENCE [LARGE SCALE GENOMIC DNA]</scope>
    <source>
        <strain evidence="3">SAG AM-311-K15</strain>
    </source>
</reference>
<dbReference type="PANTHER" id="PTHR48064:SF6">
    <property type="entry name" value="RECEPTOR-LIKE PROTEIN KINASE 2"/>
    <property type="match status" value="1"/>
</dbReference>
<keyword evidence="4" id="KW-1185">Reference proteome</keyword>
<dbReference type="InterPro" id="IPR003961">
    <property type="entry name" value="FN3_dom"/>
</dbReference>
<dbReference type="SMART" id="SM00060">
    <property type="entry name" value="FN3"/>
    <property type="match status" value="1"/>
</dbReference>
<evidence type="ECO:0000313" key="4">
    <source>
        <dbReference type="Proteomes" id="UP001594351"/>
    </source>
</evidence>
<dbReference type="Pfam" id="PF00041">
    <property type="entry name" value="fn3"/>
    <property type="match status" value="1"/>
</dbReference>
<dbReference type="SUPFAM" id="SSF49265">
    <property type="entry name" value="Fibronectin type III"/>
    <property type="match status" value="1"/>
</dbReference>
<feature type="domain" description="Fibronectin type-III" evidence="2">
    <location>
        <begin position="117"/>
        <end position="217"/>
    </location>
</feature>
<dbReference type="InterPro" id="IPR001611">
    <property type="entry name" value="Leu-rich_rpt"/>
</dbReference>
<dbReference type="PROSITE" id="PS50853">
    <property type="entry name" value="FN3"/>
    <property type="match status" value="1"/>
</dbReference>
<sequence length="263" mass="28945">MVDLINVRNLLLGENYLGSAIPDVLGKLTNLEILELNNNHFSGNIPSTLGDLIHLRRLYLQGNQLSGPIPIQMLSLDLNPGESDFRWNAIFTQNMKLRIFLNDKQWGGDWESTQTIAPLDITTRQVSAGSIELNWAPVNYLVDAGYYEVFFSTQSGPPYNLFGQTETKTHTTVTVTGLLPNQQYFFVVHTFTLPHTNNLNVVRSEASTELFTSTAMVPTLGSLGVFIILAVLSAVLWSGTRERVEISANPGGVNGGNSFSGRA</sequence>
<dbReference type="EMBL" id="JBHPBY010000071">
    <property type="protein sequence ID" value="MFC1850018.1"/>
    <property type="molecule type" value="Genomic_DNA"/>
</dbReference>
<comment type="caution">
    <text evidence="3">The sequence shown here is derived from an EMBL/GenBank/DDBJ whole genome shotgun (WGS) entry which is preliminary data.</text>
</comment>
<dbReference type="Gene3D" id="3.80.10.10">
    <property type="entry name" value="Ribonuclease Inhibitor"/>
    <property type="match status" value="1"/>
</dbReference>
<dbReference type="InterPro" id="IPR053038">
    <property type="entry name" value="RLP_Defense"/>
</dbReference>